<proteinExistence type="predicted"/>
<dbReference type="OrthoDB" id="4096268at2759"/>
<protein>
    <recommendedName>
        <fullName evidence="2">FHA domain-containing protein</fullName>
    </recommendedName>
</protein>
<dbReference type="EMBL" id="QXFV01000343">
    <property type="protein sequence ID" value="KAE9040493.1"/>
    <property type="molecule type" value="Genomic_DNA"/>
</dbReference>
<evidence type="ECO:0000313" key="6">
    <source>
        <dbReference type="Proteomes" id="UP000429607"/>
    </source>
</evidence>
<dbReference type="Proteomes" id="UP000429607">
    <property type="component" value="Unassembled WGS sequence"/>
</dbReference>
<accession>A0A6A4FIF4</accession>
<sequence>MEQALQLPRLHLPTFAVQPKFLDPIDPPTVPFPPPTWCLHNPPRSISLLDVYKEHVLIATQTVDQKAFYLIGRNAAVCDIVLSHCSISRLHATIVHHEKGATYLVDLGSAHGTFVDGLRLTALQPTLVVHGSVLKFGGSSRTYTFKSFDSREQIAEILSNRVGLPADELQLQQNTMLNSQITHRLELSPSRRSLPPMFPMAHVGNVPELQLQPQAPDQDALMLPPECDRRGSADGVQLIGLVGIGPVRKRSRGQSGNSQASGSSDQSGSTADLSVYLDDPADEQQGEPKRVHFCGHPPEIIPDPLNEATGMEEPTDIETDAVRVREDLRRTELANSD</sequence>
<dbReference type="Pfam" id="PF00498">
    <property type="entry name" value="FHA"/>
    <property type="match status" value="1"/>
</dbReference>
<dbReference type="Gene3D" id="2.60.200.20">
    <property type="match status" value="1"/>
</dbReference>
<dbReference type="PANTHER" id="PTHR23308">
    <property type="entry name" value="NUCLEAR INHIBITOR OF PROTEIN PHOSPHATASE-1"/>
    <property type="match status" value="1"/>
</dbReference>
<dbReference type="InterPro" id="IPR050923">
    <property type="entry name" value="Cell_Proc_Reg/RNA_Proc"/>
</dbReference>
<dbReference type="SMART" id="SM00240">
    <property type="entry name" value="FHA"/>
    <property type="match status" value="1"/>
</dbReference>
<evidence type="ECO:0000313" key="7">
    <source>
        <dbReference type="Proteomes" id="UP000434957"/>
    </source>
</evidence>
<gene>
    <name evidence="4" type="ORF">PR001_g7043</name>
    <name evidence="3" type="ORF">PR002_g7430</name>
    <name evidence="5" type="ORF">PR003_g8609</name>
</gene>
<dbReference type="InterPro" id="IPR000253">
    <property type="entry name" value="FHA_dom"/>
</dbReference>
<evidence type="ECO:0000256" key="1">
    <source>
        <dbReference type="SAM" id="MobiDB-lite"/>
    </source>
</evidence>
<evidence type="ECO:0000313" key="8">
    <source>
        <dbReference type="Proteomes" id="UP000435112"/>
    </source>
</evidence>
<name>A0A6A4FIF4_9STRA</name>
<dbReference type="InterPro" id="IPR008984">
    <property type="entry name" value="SMAD_FHA_dom_sf"/>
</dbReference>
<evidence type="ECO:0000313" key="5">
    <source>
        <dbReference type="EMBL" id="KAE9344145.1"/>
    </source>
</evidence>
<feature type="compositionally biased region" description="Low complexity" evidence="1">
    <location>
        <begin position="253"/>
        <end position="269"/>
    </location>
</feature>
<feature type="domain" description="FHA" evidence="2">
    <location>
        <begin position="69"/>
        <end position="120"/>
    </location>
</feature>
<reference evidence="5 7" key="1">
    <citation type="submission" date="2018-08" db="EMBL/GenBank/DDBJ databases">
        <title>Genomic investigation of the strawberry pathogen Phytophthora fragariae indicates pathogenicity is determined by transcriptional variation in three key races.</title>
        <authorList>
            <person name="Adams T.M."/>
            <person name="Armitage A.D."/>
            <person name="Sobczyk M.K."/>
            <person name="Bates H.J."/>
            <person name="Dunwell J.M."/>
            <person name="Nellist C.F."/>
            <person name="Harrison R.J."/>
        </authorList>
    </citation>
    <scope>NUCLEOTIDE SEQUENCE [LARGE SCALE GENOMIC DNA]</scope>
    <source>
        <strain evidence="4 6">SCRP249</strain>
        <strain evidence="3 8">SCRP324</strain>
        <strain evidence="5 7">SCRP333</strain>
    </source>
</reference>
<dbReference type="Proteomes" id="UP000434957">
    <property type="component" value="Unassembled WGS sequence"/>
</dbReference>
<feature type="compositionally biased region" description="Basic and acidic residues" evidence="1">
    <location>
        <begin position="320"/>
        <end position="337"/>
    </location>
</feature>
<feature type="region of interest" description="Disordered" evidence="1">
    <location>
        <begin position="247"/>
        <end position="337"/>
    </location>
</feature>
<evidence type="ECO:0000313" key="3">
    <source>
        <dbReference type="EMBL" id="KAE9035714.1"/>
    </source>
</evidence>
<evidence type="ECO:0000313" key="4">
    <source>
        <dbReference type="EMBL" id="KAE9040493.1"/>
    </source>
</evidence>
<dbReference type="EMBL" id="QXFT01000431">
    <property type="protein sequence ID" value="KAE9344145.1"/>
    <property type="molecule type" value="Genomic_DNA"/>
</dbReference>
<evidence type="ECO:0000259" key="2">
    <source>
        <dbReference type="PROSITE" id="PS50006"/>
    </source>
</evidence>
<comment type="caution">
    <text evidence="5">The sequence shown here is derived from an EMBL/GenBank/DDBJ whole genome shotgun (WGS) entry which is preliminary data.</text>
</comment>
<dbReference type="FunFam" id="2.60.200.20:FF:000019">
    <property type="entry name" value="Nuclear inhibitor of protein phosphatase"/>
    <property type="match status" value="1"/>
</dbReference>
<dbReference type="Proteomes" id="UP000435112">
    <property type="component" value="Unassembled WGS sequence"/>
</dbReference>
<keyword evidence="7" id="KW-1185">Reference proteome</keyword>
<dbReference type="PROSITE" id="PS50006">
    <property type="entry name" value="FHA_DOMAIN"/>
    <property type="match status" value="1"/>
</dbReference>
<dbReference type="AlphaFoldDB" id="A0A6A4FIF4"/>
<dbReference type="EMBL" id="QXFU01000356">
    <property type="protein sequence ID" value="KAE9035714.1"/>
    <property type="molecule type" value="Genomic_DNA"/>
</dbReference>
<organism evidence="5 7">
    <name type="scientific">Phytophthora rubi</name>
    <dbReference type="NCBI Taxonomy" id="129364"/>
    <lineage>
        <taxon>Eukaryota</taxon>
        <taxon>Sar</taxon>
        <taxon>Stramenopiles</taxon>
        <taxon>Oomycota</taxon>
        <taxon>Peronosporomycetes</taxon>
        <taxon>Peronosporales</taxon>
        <taxon>Peronosporaceae</taxon>
        <taxon>Phytophthora</taxon>
    </lineage>
</organism>
<dbReference type="SUPFAM" id="SSF49879">
    <property type="entry name" value="SMAD/FHA domain"/>
    <property type="match status" value="1"/>
</dbReference>